<dbReference type="SUPFAM" id="SSF46894">
    <property type="entry name" value="C-terminal effector domain of the bipartite response regulators"/>
    <property type="match status" value="1"/>
</dbReference>
<dbReference type="Gene3D" id="3.40.50.2300">
    <property type="match status" value="1"/>
</dbReference>
<dbReference type="PANTHER" id="PTHR45526:SF1">
    <property type="entry name" value="TRANSCRIPTIONAL REGULATORY PROTEIN DCUR-RELATED"/>
    <property type="match status" value="1"/>
</dbReference>
<name>A0A4Q2KC74_9FIRM</name>
<dbReference type="InterPro" id="IPR051271">
    <property type="entry name" value="2C-system_Tx_regulators"/>
</dbReference>
<dbReference type="GO" id="GO:0005509">
    <property type="term" value="F:calcium ion binding"/>
    <property type="evidence" value="ECO:0007669"/>
    <property type="project" value="InterPro"/>
</dbReference>
<dbReference type="GO" id="GO:0005737">
    <property type="term" value="C:cytoplasm"/>
    <property type="evidence" value="ECO:0007669"/>
    <property type="project" value="InterPro"/>
</dbReference>
<sequence length="248" mass="27800">MKIAIIEDNSLMAEMLKDMVTEQPDWELVGIADNGDDGIGLIRAKRPDIVLLDLILPKSDGFFVLKTIRAENIPVKFLALSSLNDDGLIEKALRYGASYYMIKPFQFDQLKERICDVTGMAFHSAPAAGAAAHVKSLDEKLSDIFLQLGMQIKLQGFHFVRDCIKIAARRPDTQNNMKSLYDEVGKIYGKAAEKVERCIRHLVLSAIKSGKFGTINTFFAADVYTPPERMTNAHFIALWADKIRMNCL</sequence>
<comment type="caution">
    <text evidence="6">The sequence shown here is derived from an EMBL/GenBank/DDBJ whole genome shotgun (WGS) entry which is preliminary data.</text>
</comment>
<dbReference type="InterPro" id="IPR016032">
    <property type="entry name" value="Sig_transdc_resp-reg_C-effctor"/>
</dbReference>
<evidence type="ECO:0000256" key="2">
    <source>
        <dbReference type="ARBA" id="ARBA00023125"/>
    </source>
</evidence>
<feature type="modified residue" description="4-aspartylphosphate" evidence="4">
    <location>
        <position position="53"/>
    </location>
</feature>
<dbReference type="Pfam" id="PF00072">
    <property type="entry name" value="Response_reg"/>
    <property type="match status" value="1"/>
</dbReference>
<dbReference type="InterPro" id="IPR011006">
    <property type="entry name" value="CheY-like_superfamily"/>
</dbReference>
<evidence type="ECO:0000259" key="5">
    <source>
        <dbReference type="PROSITE" id="PS50110"/>
    </source>
</evidence>
<dbReference type="Pfam" id="PF08769">
    <property type="entry name" value="Spo0A_C"/>
    <property type="match status" value="1"/>
</dbReference>
<comment type="function">
    <text evidence="3">May play the central regulatory role in sporulation. It may be an element of the effector pathway responsible for the activation of sporulation genes in response to nutritional stress. Spo0A may act in concert with spo0H (a sigma factor) to control the expression of some genes that are critical to the sporulation process.</text>
</comment>
<reference evidence="6 7" key="1">
    <citation type="journal article" date="2019" name="Gut">
        <title>Antibiotics-induced monodominance of a novel gut bacterial order.</title>
        <authorList>
            <person name="Hildebrand F."/>
            <person name="Moitinho-Silva L."/>
            <person name="Blasche S."/>
            <person name="Jahn M.T."/>
            <person name="Gossmann T.I."/>
            <person name="Heuerta-Cepas J."/>
            <person name="Hercog R."/>
            <person name="Luetge M."/>
            <person name="Bahram M."/>
            <person name="Pryszlak A."/>
            <person name="Alves R.J."/>
            <person name="Waszak S.M."/>
            <person name="Zhu A."/>
            <person name="Ye L."/>
            <person name="Costea P.I."/>
            <person name="Aalvink S."/>
            <person name="Belzer C."/>
            <person name="Forslund S.K."/>
            <person name="Sunagawa S."/>
            <person name="Hentschel U."/>
            <person name="Merten C."/>
            <person name="Patil K.R."/>
            <person name="Benes V."/>
            <person name="Bork P."/>
        </authorList>
    </citation>
    <scope>NUCLEOTIDE SEQUENCE [LARGE SCALE GENOMIC DNA]</scope>
    <source>
        <strain evidence="6 7">HDS1380</strain>
    </source>
</reference>
<dbReference type="SUPFAM" id="SSF52172">
    <property type="entry name" value="CheY-like"/>
    <property type="match status" value="1"/>
</dbReference>
<dbReference type="EMBL" id="SDOZ01000002">
    <property type="protein sequence ID" value="RXZ62175.1"/>
    <property type="molecule type" value="Genomic_DNA"/>
</dbReference>
<dbReference type="SMART" id="SM00448">
    <property type="entry name" value="REC"/>
    <property type="match status" value="1"/>
</dbReference>
<dbReference type="GO" id="GO:0003700">
    <property type="term" value="F:DNA-binding transcription factor activity"/>
    <property type="evidence" value="ECO:0007669"/>
    <property type="project" value="InterPro"/>
</dbReference>
<evidence type="ECO:0000313" key="7">
    <source>
        <dbReference type="Proteomes" id="UP000291269"/>
    </source>
</evidence>
<dbReference type="OrthoDB" id="9793299at2"/>
<organism evidence="6 7">
    <name type="scientific">Candidatus Borkfalkia ceftriaxoniphila</name>
    <dbReference type="NCBI Taxonomy" id="2508949"/>
    <lineage>
        <taxon>Bacteria</taxon>
        <taxon>Bacillati</taxon>
        <taxon>Bacillota</taxon>
        <taxon>Clostridia</taxon>
        <taxon>Christensenellales</taxon>
        <taxon>Christensenellaceae</taxon>
        <taxon>Candidatus Borkfalkia</taxon>
    </lineage>
</organism>
<dbReference type="GO" id="GO:0003677">
    <property type="term" value="F:DNA binding"/>
    <property type="evidence" value="ECO:0007669"/>
    <property type="project" value="UniProtKB-KW"/>
</dbReference>
<evidence type="ECO:0000256" key="1">
    <source>
        <dbReference type="ARBA" id="ARBA00018672"/>
    </source>
</evidence>
<dbReference type="PROSITE" id="PS50110">
    <property type="entry name" value="RESPONSE_REGULATORY"/>
    <property type="match status" value="1"/>
</dbReference>
<dbReference type="GO" id="GO:0000156">
    <property type="term" value="F:phosphorelay response regulator activity"/>
    <property type="evidence" value="ECO:0007669"/>
    <property type="project" value="TreeGrafter"/>
</dbReference>
<feature type="domain" description="Response regulatory" evidence="5">
    <location>
        <begin position="2"/>
        <end position="118"/>
    </location>
</feature>
<dbReference type="GO" id="GO:0042173">
    <property type="term" value="P:regulation of sporulation resulting in formation of a cellular spore"/>
    <property type="evidence" value="ECO:0007669"/>
    <property type="project" value="InterPro"/>
</dbReference>
<keyword evidence="7" id="KW-1185">Reference proteome</keyword>
<keyword evidence="2" id="KW-0238">DNA-binding</keyword>
<dbReference type="AlphaFoldDB" id="A0A4Q2KC74"/>
<dbReference type="InterPro" id="IPR001789">
    <property type="entry name" value="Sig_transdc_resp-reg_receiver"/>
</dbReference>
<dbReference type="RefSeq" id="WP_129225617.1">
    <property type="nucleotide sequence ID" value="NZ_SDOZ01000002.1"/>
</dbReference>
<keyword evidence="4" id="KW-0597">Phosphoprotein</keyword>
<protein>
    <recommendedName>
        <fullName evidence="1">Stage 0 sporulation protein A homolog</fullName>
    </recommendedName>
</protein>
<evidence type="ECO:0000256" key="3">
    <source>
        <dbReference type="ARBA" id="ARBA00024867"/>
    </source>
</evidence>
<accession>A0A4Q2KC74</accession>
<dbReference type="Gene3D" id="1.10.10.10">
    <property type="entry name" value="Winged helix-like DNA-binding domain superfamily/Winged helix DNA-binding domain"/>
    <property type="match status" value="1"/>
</dbReference>
<dbReference type="PANTHER" id="PTHR45526">
    <property type="entry name" value="TRANSCRIPTIONAL REGULATORY PROTEIN DPIA"/>
    <property type="match status" value="1"/>
</dbReference>
<proteinExistence type="predicted"/>
<gene>
    <name evidence="6" type="ORF">ESZ91_07215</name>
</gene>
<evidence type="ECO:0000256" key="4">
    <source>
        <dbReference type="PROSITE-ProRule" id="PRU00169"/>
    </source>
</evidence>
<dbReference type="Proteomes" id="UP000291269">
    <property type="component" value="Unassembled WGS sequence"/>
</dbReference>
<dbReference type="InterPro" id="IPR036388">
    <property type="entry name" value="WH-like_DNA-bd_sf"/>
</dbReference>
<dbReference type="InterPro" id="IPR014879">
    <property type="entry name" value="Spo0A_C"/>
</dbReference>
<evidence type="ECO:0000313" key="6">
    <source>
        <dbReference type="EMBL" id="RXZ62175.1"/>
    </source>
</evidence>